<dbReference type="HOGENOM" id="CLU_727549_0_0_1"/>
<evidence type="ECO:0000256" key="5">
    <source>
        <dbReference type="ARBA" id="ARBA00022758"/>
    </source>
</evidence>
<dbReference type="GO" id="GO:0008073">
    <property type="term" value="F:ornithine decarboxylase inhibitor activity"/>
    <property type="evidence" value="ECO:0007669"/>
    <property type="project" value="InterPro"/>
</dbReference>
<evidence type="ECO:0000256" key="2">
    <source>
        <dbReference type="ARBA" id="ARBA00008796"/>
    </source>
</evidence>
<dbReference type="InterPro" id="IPR016181">
    <property type="entry name" value="Acyl_CoA_acyltransferase"/>
</dbReference>
<dbReference type="InterPro" id="IPR038581">
    <property type="entry name" value="ODC_AZ_sf"/>
</dbReference>
<dbReference type="STRING" id="544711.F0UIA1"/>
<comment type="similarity">
    <text evidence="2">Belongs to the ODC antizyme family.</text>
</comment>
<reference evidence="7" key="1">
    <citation type="submission" date="2008-07" db="EMBL/GenBank/DDBJ databases">
        <title>Annotation of Ajellomyces capsulatus strain H88.</title>
        <authorList>
            <person name="Champion M."/>
            <person name="Cuomo C."/>
            <person name="Ma L.-J."/>
            <person name="Henn M.R."/>
            <person name="Sil A."/>
            <person name="Goldman B."/>
            <person name="Young S.K."/>
            <person name="Kodira C.D."/>
            <person name="Zeng Q."/>
            <person name="Koehrsen M."/>
            <person name="Alvarado L."/>
            <person name="Berlin A."/>
            <person name="Borenstein D."/>
            <person name="Chen Z."/>
            <person name="Engels R."/>
            <person name="Freedman E."/>
            <person name="Gellesch M."/>
            <person name="Goldberg J."/>
            <person name="Griggs A."/>
            <person name="Gujja S."/>
            <person name="Heiman D."/>
            <person name="Hepburn T."/>
            <person name="Howarth C."/>
            <person name="Jen D."/>
            <person name="Larson L."/>
            <person name="Lewis B."/>
            <person name="Mehta T."/>
            <person name="Park D."/>
            <person name="Pearson M."/>
            <person name="Roberts A."/>
            <person name="Saif S."/>
            <person name="Shea T."/>
            <person name="Shenoy N."/>
            <person name="Sisk P."/>
            <person name="Stolte C."/>
            <person name="Sykes S."/>
            <person name="Walk T."/>
            <person name="White J."/>
            <person name="Yandava C."/>
            <person name="Klein B."/>
            <person name="McEwen J.G."/>
            <person name="Puccia R."/>
            <person name="Goldman G.H."/>
            <person name="Felipe M.S."/>
            <person name="Nino-Vega G."/>
            <person name="San-Blas G."/>
            <person name="Taylor J."/>
            <person name="Mendoza L."/>
            <person name="Galagan J."/>
            <person name="Nusbaum C."/>
            <person name="Birren B."/>
        </authorList>
    </citation>
    <scope>NUCLEOTIDE SEQUENCE [LARGE SCALE GENOMIC DNA]</scope>
    <source>
        <strain evidence="7">H88</strain>
    </source>
</reference>
<dbReference type="VEuPathDB" id="FungiDB:I7I53_05344"/>
<sequence length="380" mass="41733">MPTELHDAHQRWAIDALVEWTQDGLLSREEQRALDAGVGTIPNTPVKNEHIEFTKGQLFGAAAIGCPDAGTVLSLRISRLREITEERLVKNMRLMPAWRDGEPRPLWAGPIHYTHRCLNGARKPRSSPAVTPSTLEARPSTVSIIALQLASEPSGIPEVPTGHKFPPPSPPTNVSATAAASAVVADQFRSSPKAPGCDGEAVQTITEECERLFCDTLWSMFLGERQLAPQQSLVIGATHNDNNNNNKGVNVSEIARKRAVGRIQNFIEVWDYAGDTIYRGFVAADGNRRTLFVFFDNHICAGQGLKSGLMALFEIGSMTDLGCSEMVACVDRSMDEVELDAVIRNLGWVGFELSTLRDWVVPAAKGQFISNRWLFMTVEI</sequence>
<comment type="subunit">
    <text evidence="3">Interacts with ODC and thereby sterically blocks ODC homodimerization.</text>
</comment>
<dbReference type="InterPro" id="IPR002993">
    <property type="entry name" value="ODC_AZ"/>
</dbReference>
<dbReference type="Proteomes" id="UP000008142">
    <property type="component" value="Unassembled WGS sequence"/>
</dbReference>
<evidence type="ECO:0000313" key="7">
    <source>
        <dbReference type="Proteomes" id="UP000008142"/>
    </source>
</evidence>
<dbReference type="GO" id="GO:0005737">
    <property type="term" value="C:cytoplasm"/>
    <property type="evidence" value="ECO:0007669"/>
    <property type="project" value="TreeGrafter"/>
</dbReference>
<organism evidence="7">
    <name type="scientific">Ajellomyces capsulatus (strain H88)</name>
    <name type="common">Darling's disease fungus</name>
    <name type="synonym">Histoplasma capsulatum</name>
    <dbReference type="NCBI Taxonomy" id="544711"/>
    <lineage>
        <taxon>Eukaryota</taxon>
        <taxon>Fungi</taxon>
        <taxon>Dikarya</taxon>
        <taxon>Ascomycota</taxon>
        <taxon>Pezizomycotina</taxon>
        <taxon>Eurotiomycetes</taxon>
        <taxon>Eurotiomycetidae</taxon>
        <taxon>Onygenales</taxon>
        <taxon>Ajellomycetaceae</taxon>
        <taxon>Histoplasma</taxon>
    </lineage>
</organism>
<dbReference type="Gene3D" id="3.40.630.60">
    <property type="match status" value="1"/>
</dbReference>
<name>F0UIA1_AJEC8</name>
<dbReference type="GO" id="GO:0005634">
    <property type="term" value="C:nucleus"/>
    <property type="evidence" value="ECO:0007669"/>
    <property type="project" value="TreeGrafter"/>
</dbReference>
<dbReference type="VEuPathDB" id="FungiDB:I7I53_05343"/>
<dbReference type="GO" id="GO:0045732">
    <property type="term" value="P:positive regulation of protein catabolic process"/>
    <property type="evidence" value="ECO:0007669"/>
    <property type="project" value="TreeGrafter"/>
</dbReference>
<dbReference type="Pfam" id="PF02100">
    <property type="entry name" value="ODC_AZ"/>
    <property type="match status" value="1"/>
</dbReference>
<dbReference type="AlphaFoldDB" id="F0UIA1"/>
<dbReference type="PANTHER" id="PTHR10279:SF10">
    <property type="entry name" value="ORNITHINE DECARBOXYLASE ANTIZYME"/>
    <property type="match status" value="1"/>
</dbReference>
<dbReference type="OrthoDB" id="6407410at2759"/>
<evidence type="ECO:0000313" key="6">
    <source>
        <dbReference type="EMBL" id="EGC46353.1"/>
    </source>
</evidence>
<accession>F0UIA1</accession>
<dbReference type="PANTHER" id="PTHR10279">
    <property type="entry name" value="ORNITHINE DECARBOXYLASE ANTIZYME"/>
    <property type="match status" value="1"/>
</dbReference>
<evidence type="ECO:0000256" key="4">
    <source>
        <dbReference type="ARBA" id="ARBA00017712"/>
    </source>
</evidence>
<gene>
    <name evidence="6" type="ORF">HCEG_05568</name>
</gene>
<evidence type="ECO:0000256" key="3">
    <source>
        <dbReference type="ARBA" id="ARBA00011486"/>
    </source>
</evidence>
<dbReference type="GO" id="GO:0075523">
    <property type="term" value="P:viral translational frameshifting"/>
    <property type="evidence" value="ECO:0007669"/>
    <property type="project" value="UniProtKB-KW"/>
</dbReference>
<dbReference type="SUPFAM" id="SSF55729">
    <property type="entry name" value="Acyl-CoA N-acyltransferases (Nat)"/>
    <property type="match status" value="1"/>
</dbReference>
<keyword evidence="5" id="KW-0688">Ribosomal frameshifting</keyword>
<dbReference type="EMBL" id="DS990639">
    <property type="protein sequence ID" value="EGC46353.1"/>
    <property type="molecule type" value="Genomic_DNA"/>
</dbReference>
<comment type="function">
    <text evidence="1">Ornithine decarboxylase (ODC) antizyme protein that negatively regulates ODC activity and intracellular polyamine biosynthesis in response to increased intracellular polyamine levels. Binds to ODC monomers, inhibiting the assembly of the functional ODC homodimer, and targets the monomers for ubiquitin-independent proteolytic destruction by the 26S proteasome.</text>
</comment>
<proteinExistence type="inferred from homology"/>
<evidence type="ECO:0000256" key="1">
    <source>
        <dbReference type="ARBA" id="ARBA00002307"/>
    </source>
</evidence>
<protein>
    <recommendedName>
        <fullName evidence="4">Ornithine decarboxylase antizyme</fullName>
    </recommendedName>
</protein>